<organism evidence="1 2">
    <name type="scientific">Coffea canephora</name>
    <name type="common">Robusta coffee</name>
    <dbReference type="NCBI Taxonomy" id="49390"/>
    <lineage>
        <taxon>Eukaryota</taxon>
        <taxon>Viridiplantae</taxon>
        <taxon>Streptophyta</taxon>
        <taxon>Embryophyta</taxon>
        <taxon>Tracheophyta</taxon>
        <taxon>Spermatophyta</taxon>
        <taxon>Magnoliopsida</taxon>
        <taxon>eudicotyledons</taxon>
        <taxon>Gunneridae</taxon>
        <taxon>Pentapetalae</taxon>
        <taxon>asterids</taxon>
        <taxon>lamiids</taxon>
        <taxon>Gentianales</taxon>
        <taxon>Rubiaceae</taxon>
        <taxon>Ixoroideae</taxon>
        <taxon>Gardenieae complex</taxon>
        <taxon>Bertiereae - Coffeeae clade</taxon>
        <taxon>Coffeeae</taxon>
        <taxon>Coffea</taxon>
    </lineage>
</organism>
<accession>A0A068UEJ6</accession>
<keyword evidence="2" id="KW-1185">Reference proteome</keyword>
<sequence length="61" mass="6727">MPIRGDPSFILNTQSGQLPEGDETFLLSFTLSLKSSSDVAGAPKNWKVHNLVRNLVLILFL</sequence>
<evidence type="ECO:0000313" key="2">
    <source>
        <dbReference type="Proteomes" id="UP000295252"/>
    </source>
</evidence>
<dbReference type="InParanoid" id="A0A068UEJ6"/>
<proteinExistence type="predicted"/>
<reference evidence="2" key="1">
    <citation type="journal article" date="2014" name="Science">
        <title>The coffee genome provides insight into the convergent evolution of caffeine biosynthesis.</title>
        <authorList>
            <person name="Denoeud F."/>
            <person name="Carretero-Paulet L."/>
            <person name="Dereeper A."/>
            <person name="Droc G."/>
            <person name="Guyot R."/>
            <person name="Pietrella M."/>
            <person name="Zheng C."/>
            <person name="Alberti A."/>
            <person name="Anthony F."/>
            <person name="Aprea G."/>
            <person name="Aury J.M."/>
            <person name="Bento P."/>
            <person name="Bernard M."/>
            <person name="Bocs S."/>
            <person name="Campa C."/>
            <person name="Cenci A."/>
            <person name="Combes M.C."/>
            <person name="Crouzillat D."/>
            <person name="Da Silva C."/>
            <person name="Daddiego L."/>
            <person name="De Bellis F."/>
            <person name="Dussert S."/>
            <person name="Garsmeur O."/>
            <person name="Gayraud T."/>
            <person name="Guignon V."/>
            <person name="Jahn K."/>
            <person name="Jamilloux V."/>
            <person name="Joet T."/>
            <person name="Labadie K."/>
            <person name="Lan T."/>
            <person name="Leclercq J."/>
            <person name="Lepelley M."/>
            <person name="Leroy T."/>
            <person name="Li L.T."/>
            <person name="Librado P."/>
            <person name="Lopez L."/>
            <person name="Munoz A."/>
            <person name="Noel B."/>
            <person name="Pallavicini A."/>
            <person name="Perrotta G."/>
            <person name="Poncet V."/>
            <person name="Pot D."/>
            <person name="Priyono X."/>
            <person name="Rigoreau M."/>
            <person name="Rouard M."/>
            <person name="Rozas J."/>
            <person name="Tranchant-Dubreuil C."/>
            <person name="VanBuren R."/>
            <person name="Zhang Q."/>
            <person name="Andrade A.C."/>
            <person name="Argout X."/>
            <person name="Bertrand B."/>
            <person name="de Kochko A."/>
            <person name="Graziosi G."/>
            <person name="Henry R.J."/>
            <person name="Jayarama X."/>
            <person name="Ming R."/>
            <person name="Nagai C."/>
            <person name="Rounsley S."/>
            <person name="Sankoff D."/>
            <person name="Giuliano G."/>
            <person name="Albert V.A."/>
            <person name="Wincker P."/>
            <person name="Lashermes P."/>
        </authorList>
    </citation>
    <scope>NUCLEOTIDE SEQUENCE [LARGE SCALE GENOMIC DNA]</scope>
    <source>
        <strain evidence="2">cv. DH200-94</strain>
    </source>
</reference>
<dbReference type="Proteomes" id="UP000295252">
    <property type="component" value="Chromosome I"/>
</dbReference>
<evidence type="ECO:0000313" key="1">
    <source>
        <dbReference type="EMBL" id="CDP06906.1"/>
    </source>
</evidence>
<dbReference type="AlphaFoldDB" id="A0A068UEJ6"/>
<protein>
    <submittedName>
        <fullName evidence="1">Uncharacterized protein</fullName>
    </submittedName>
</protein>
<gene>
    <name evidence="1" type="ORF">GSCOC_T00023948001</name>
</gene>
<dbReference type="EMBL" id="HG739108">
    <property type="protein sequence ID" value="CDP06906.1"/>
    <property type="molecule type" value="Genomic_DNA"/>
</dbReference>
<name>A0A068UEJ6_COFCA</name>
<dbReference type="Gramene" id="CDP06906">
    <property type="protein sequence ID" value="CDP06906"/>
    <property type="gene ID" value="GSCOC_T00023948001"/>
</dbReference>